<organism evidence="1">
    <name type="scientific">marine sediment metagenome</name>
    <dbReference type="NCBI Taxonomy" id="412755"/>
    <lineage>
        <taxon>unclassified sequences</taxon>
        <taxon>metagenomes</taxon>
        <taxon>ecological metagenomes</taxon>
    </lineage>
</organism>
<reference evidence="1" key="1">
    <citation type="journal article" date="2014" name="Front. Microbiol.">
        <title>High frequency of phylogenetically diverse reductive dehalogenase-homologous genes in deep subseafloor sedimentary metagenomes.</title>
        <authorList>
            <person name="Kawai M."/>
            <person name="Futagami T."/>
            <person name="Toyoda A."/>
            <person name="Takaki Y."/>
            <person name="Nishi S."/>
            <person name="Hori S."/>
            <person name="Arai W."/>
            <person name="Tsubouchi T."/>
            <person name="Morono Y."/>
            <person name="Uchiyama I."/>
            <person name="Ito T."/>
            <person name="Fujiyama A."/>
            <person name="Inagaki F."/>
            <person name="Takami H."/>
        </authorList>
    </citation>
    <scope>NUCLEOTIDE SEQUENCE</scope>
    <source>
        <strain evidence="1">Expedition CK06-06</strain>
    </source>
</reference>
<comment type="caution">
    <text evidence="1">The sequence shown here is derived from an EMBL/GenBank/DDBJ whole genome shotgun (WGS) entry which is preliminary data.</text>
</comment>
<gene>
    <name evidence="1" type="ORF">S03H2_07776</name>
</gene>
<sequence>HNRLKWMVIPDNVRTRVFKLSENTSVTKLSF</sequence>
<accession>X1F961</accession>
<evidence type="ECO:0000313" key="1">
    <source>
        <dbReference type="EMBL" id="GAH25939.1"/>
    </source>
</evidence>
<name>X1F961_9ZZZZ</name>
<proteinExistence type="predicted"/>
<protein>
    <submittedName>
        <fullName evidence="1">Uncharacterized protein</fullName>
    </submittedName>
</protein>
<dbReference type="AlphaFoldDB" id="X1F961"/>
<feature type="non-terminal residue" evidence="1">
    <location>
        <position position="1"/>
    </location>
</feature>
<dbReference type="EMBL" id="BARU01003651">
    <property type="protein sequence ID" value="GAH25939.1"/>
    <property type="molecule type" value="Genomic_DNA"/>
</dbReference>